<dbReference type="SMART" id="SM00487">
    <property type="entry name" value="DEXDc"/>
    <property type="match status" value="1"/>
</dbReference>
<dbReference type="InterPro" id="IPR002464">
    <property type="entry name" value="DNA/RNA_helicase_DEAH_CS"/>
</dbReference>
<dbReference type="Pfam" id="PF16124">
    <property type="entry name" value="RecQ_Zn_bind"/>
    <property type="match status" value="1"/>
</dbReference>
<dbReference type="PANTHER" id="PTHR13710:SF153">
    <property type="entry name" value="RECQ-LIKE DNA HELICASE BLM"/>
    <property type="match status" value="1"/>
</dbReference>
<evidence type="ECO:0000259" key="16">
    <source>
        <dbReference type="PROSITE" id="PS51194"/>
    </source>
</evidence>
<evidence type="ECO:0000256" key="2">
    <source>
        <dbReference type="ARBA" id="ARBA00005446"/>
    </source>
</evidence>
<dbReference type="Pfam" id="PF00570">
    <property type="entry name" value="HRDC"/>
    <property type="match status" value="1"/>
</dbReference>
<dbReference type="CDD" id="cd18794">
    <property type="entry name" value="SF2_C_RecQ"/>
    <property type="match status" value="1"/>
</dbReference>
<dbReference type="InParanoid" id="T0PVE6"/>
<feature type="compositionally biased region" description="Pro residues" evidence="13">
    <location>
        <begin position="383"/>
        <end position="393"/>
    </location>
</feature>
<feature type="compositionally biased region" description="Polar residues" evidence="13">
    <location>
        <begin position="114"/>
        <end position="129"/>
    </location>
</feature>
<dbReference type="InterPro" id="IPR027417">
    <property type="entry name" value="P-loop_NTPase"/>
</dbReference>
<dbReference type="VEuPathDB" id="FungiDB:SDRG_15907"/>
<name>T0PVE6_SAPDV</name>
<evidence type="ECO:0000313" key="17">
    <source>
        <dbReference type="EMBL" id="EQC26246.1"/>
    </source>
</evidence>
<feature type="domain" description="Helicase ATP-binding" evidence="15">
    <location>
        <begin position="539"/>
        <end position="715"/>
    </location>
</feature>
<sequence>METNRDEQVALIRGPDHMEILQKSMSKAKIEGYHMSSGRTTGFKPLGRDYAKNPGSSSALAIMRGFRGPQGPPSVIPIEQSPATIDITQVGAEIIERNKKKTFEMLEKKPSLSSIHASVTTTKAPSTRNMPDHDMGEDLDEILGAVDLDEMVASATHATKPSQRSDYRKPLQTTSTAFSAIPASSTPSTSSRAYPANVSAAAPSYATPSTYSAAPTSTYTAPTPSTFAPSGSSYAGSSKLASSRSMAVSDNQGNLEASIQATRAKLRRVREECDDASLDGDVPYELERQRDALEAELASKITALHARKVAAASQGPSLEQLQDSIKDVRAKLRRVREECDDAYLMGEVPDELETERTNLEQSLAHYSKLYRDARNGSTSATPTPTPVPTPAPTPRAYLSPTPAPTPRAYVSPTAPYSPPSPRYNSSNNYEMALRDTGGSSQVLCKCGRPTTAKKVVHGQNAGRLYNSCESCGFHNWADGGSSTNSSSSFQSNPTHDFNATTSAPLAMEADLASKMKRAKHILRDVFGHSSFRPGQERVVQEALLGHDVFVLMPTGGGKSLCYQLPACVDPGVSIVISPLVSLIQDQVQQLQALDIDVALLNGDQDYDSVQKPIISQLFSNSIQIKMLYVTPEKIASSGLLGKLFESLASRGMLARFVVDEAHCISQWGHDFRKDYMNLGNLRSKYPNVPIMALTATANGQTEADIVKNLRLAKPFVTRSSFNRPNLTYDVRRKTSKFMEEMCNFVRDRIDESGIIYCLSKKDCETTANKLIQTLGYEGTSRAKQISFYHAGLESEDRSKRHHEWSKGRIKCIVATVAFGMGINKPDVRYVIHHTIPQSVTHYYQESGRAGRDGEQSTCLLYYSFKDMSRRRHLISQDRENPQHRNVHFQNLRRMVEFCENQVECRRTSLLEYFGEHFSNANCHETCDNCKARGKGVAFEQKDVSADCRLLHNIVQRSASENESLTVVQASAVFMGSMAKDNQKRRAFYESFVEFGAGKGRYDRSEVERVIYNMILRQFLDEVEKKNTMGFSSNVLVVGQQARKLVQGERVELVYKTKRKPLVVSEQVPVTKKDKQKKASKAKISNKTSGAVPAASLDDDGVEVVEMFPVMPRHTKLAARVPLHHVEALHQILMDWRASECDNFDVMPYHILPTAGIVAISEAVPVSNAELMAIEGVGRTRVKKYGAAIIELVQSYLTKNGLVPAPLPEGYITAEMMHDVKDTSPPKALSAPVARPKAKSPYFQKSSAAPTSDAYDDMDWAMFDDTADLEATSHKRPIETIDLSGEASKKRKLHLIDPY</sequence>
<feature type="coiled-coil region" evidence="12">
    <location>
        <begin position="252"/>
        <end position="279"/>
    </location>
</feature>
<keyword evidence="3" id="KW-0547">Nucleotide-binding</keyword>
<accession>T0PVE6</accession>
<dbReference type="GO" id="GO:0016787">
    <property type="term" value="F:hydrolase activity"/>
    <property type="evidence" value="ECO:0007669"/>
    <property type="project" value="UniProtKB-KW"/>
</dbReference>
<dbReference type="InterPro" id="IPR001650">
    <property type="entry name" value="Helicase_C-like"/>
</dbReference>
<feature type="domain" description="HRDC" evidence="14">
    <location>
        <begin position="1122"/>
        <end position="1202"/>
    </location>
</feature>
<dbReference type="FunFam" id="3.40.50.300:FF:001975">
    <property type="entry name" value="ATP-dependent DNA helicase"/>
    <property type="match status" value="1"/>
</dbReference>
<evidence type="ECO:0000256" key="13">
    <source>
        <dbReference type="SAM" id="MobiDB-lite"/>
    </source>
</evidence>
<dbReference type="PANTHER" id="PTHR13710">
    <property type="entry name" value="DNA HELICASE RECQ FAMILY MEMBER"/>
    <property type="match status" value="1"/>
</dbReference>
<dbReference type="OrthoDB" id="10261556at2759"/>
<dbReference type="OMA" id="NANCHET"/>
<dbReference type="GO" id="GO:0009378">
    <property type="term" value="F:four-way junction helicase activity"/>
    <property type="evidence" value="ECO:0007669"/>
    <property type="project" value="TreeGrafter"/>
</dbReference>
<dbReference type="PROSITE" id="PS51192">
    <property type="entry name" value="HELICASE_ATP_BIND_1"/>
    <property type="match status" value="1"/>
</dbReference>
<comment type="catalytic activity">
    <reaction evidence="10">
        <text>Couples ATP hydrolysis with the unwinding of duplex DNA by translocating in the 3'-5' direction.</text>
        <dbReference type="EC" id="5.6.2.4"/>
    </reaction>
</comment>
<evidence type="ECO:0000256" key="8">
    <source>
        <dbReference type="ARBA" id="ARBA00023235"/>
    </source>
</evidence>
<dbReference type="GeneID" id="19956634"/>
<evidence type="ECO:0000256" key="11">
    <source>
        <dbReference type="ARBA" id="ARBA00034808"/>
    </source>
</evidence>
<dbReference type="NCBIfam" id="TIGR00614">
    <property type="entry name" value="recQ_fam"/>
    <property type="match status" value="1"/>
</dbReference>
<evidence type="ECO:0000256" key="6">
    <source>
        <dbReference type="ARBA" id="ARBA00022840"/>
    </source>
</evidence>
<keyword evidence="4" id="KW-0378">Hydrolase</keyword>
<dbReference type="Gene3D" id="1.10.150.80">
    <property type="entry name" value="HRDC domain"/>
    <property type="match status" value="1"/>
</dbReference>
<keyword evidence="18" id="KW-1185">Reference proteome</keyword>
<gene>
    <name evidence="17" type="ORF">SDRG_15907</name>
</gene>
<evidence type="ECO:0000256" key="1">
    <source>
        <dbReference type="ARBA" id="ARBA00004123"/>
    </source>
</evidence>
<feature type="region of interest" description="Disordered" evidence="13">
    <location>
        <begin position="114"/>
        <end position="134"/>
    </location>
</feature>
<keyword evidence="7" id="KW-0238">DNA-binding</keyword>
<evidence type="ECO:0000256" key="10">
    <source>
        <dbReference type="ARBA" id="ARBA00034617"/>
    </source>
</evidence>
<dbReference type="InterPro" id="IPR032284">
    <property type="entry name" value="RecQ_Zn-bd"/>
</dbReference>
<dbReference type="GO" id="GO:0005634">
    <property type="term" value="C:nucleus"/>
    <property type="evidence" value="ECO:0007669"/>
    <property type="project" value="UniProtKB-SubCell"/>
</dbReference>
<dbReference type="SMART" id="SM00490">
    <property type="entry name" value="HELICc"/>
    <property type="match status" value="1"/>
</dbReference>
<dbReference type="GO" id="GO:0000724">
    <property type="term" value="P:double-strand break repair via homologous recombination"/>
    <property type="evidence" value="ECO:0007669"/>
    <property type="project" value="TreeGrafter"/>
</dbReference>
<keyword evidence="5" id="KW-0347">Helicase</keyword>
<organism evidence="17 18">
    <name type="scientific">Saprolegnia diclina (strain VS20)</name>
    <dbReference type="NCBI Taxonomy" id="1156394"/>
    <lineage>
        <taxon>Eukaryota</taxon>
        <taxon>Sar</taxon>
        <taxon>Stramenopiles</taxon>
        <taxon>Oomycota</taxon>
        <taxon>Saprolegniomycetes</taxon>
        <taxon>Saprolegniales</taxon>
        <taxon>Saprolegniaceae</taxon>
        <taxon>Saprolegnia</taxon>
    </lineage>
</organism>
<dbReference type="EC" id="5.6.2.4" evidence="11"/>
<dbReference type="Proteomes" id="UP000030762">
    <property type="component" value="Unassembled WGS sequence"/>
</dbReference>
<dbReference type="InterPro" id="IPR010997">
    <property type="entry name" value="HRDC-like_sf"/>
</dbReference>
<dbReference type="PROSITE" id="PS00690">
    <property type="entry name" value="DEAH_ATP_HELICASE"/>
    <property type="match status" value="1"/>
</dbReference>
<comment type="subcellular location">
    <subcellularLocation>
        <location evidence="1">Nucleus</location>
    </subcellularLocation>
</comment>
<dbReference type="Pfam" id="PF00271">
    <property type="entry name" value="Helicase_C"/>
    <property type="match status" value="1"/>
</dbReference>
<dbReference type="Gene3D" id="3.40.50.300">
    <property type="entry name" value="P-loop containing nucleotide triphosphate hydrolases"/>
    <property type="match status" value="2"/>
</dbReference>
<dbReference type="InterPro" id="IPR004589">
    <property type="entry name" value="DNA_helicase_ATP-dep_RecQ"/>
</dbReference>
<feature type="region of interest" description="Disordered" evidence="13">
    <location>
        <begin position="374"/>
        <end position="423"/>
    </location>
</feature>
<dbReference type="PROSITE" id="PS50967">
    <property type="entry name" value="HRDC"/>
    <property type="match status" value="1"/>
</dbReference>
<dbReference type="InterPro" id="IPR044876">
    <property type="entry name" value="HRDC_dom_sf"/>
</dbReference>
<dbReference type="CDD" id="cd17920">
    <property type="entry name" value="DEXHc_RecQ"/>
    <property type="match status" value="1"/>
</dbReference>
<dbReference type="EMBL" id="JH767236">
    <property type="protein sequence ID" value="EQC26246.1"/>
    <property type="molecule type" value="Genomic_DNA"/>
</dbReference>
<dbReference type="InterPro" id="IPR018982">
    <property type="entry name" value="RQC_domain"/>
</dbReference>
<evidence type="ECO:0000256" key="7">
    <source>
        <dbReference type="ARBA" id="ARBA00023125"/>
    </source>
</evidence>
<dbReference type="Pfam" id="PF00270">
    <property type="entry name" value="DEAD"/>
    <property type="match status" value="1"/>
</dbReference>
<dbReference type="eggNOG" id="KOG0351">
    <property type="taxonomic scope" value="Eukaryota"/>
</dbReference>
<dbReference type="InterPro" id="IPR002121">
    <property type="entry name" value="HRDC_dom"/>
</dbReference>
<dbReference type="SMART" id="SM00956">
    <property type="entry name" value="RQC"/>
    <property type="match status" value="1"/>
</dbReference>
<dbReference type="InterPro" id="IPR011545">
    <property type="entry name" value="DEAD/DEAH_box_helicase_dom"/>
</dbReference>
<keyword evidence="12" id="KW-0175">Coiled coil</keyword>
<evidence type="ECO:0000256" key="3">
    <source>
        <dbReference type="ARBA" id="ARBA00022741"/>
    </source>
</evidence>
<evidence type="ECO:0000256" key="5">
    <source>
        <dbReference type="ARBA" id="ARBA00022806"/>
    </source>
</evidence>
<keyword evidence="9" id="KW-0539">Nucleus</keyword>
<dbReference type="GO" id="GO:0043138">
    <property type="term" value="F:3'-5' DNA helicase activity"/>
    <property type="evidence" value="ECO:0007669"/>
    <property type="project" value="UniProtKB-EC"/>
</dbReference>
<evidence type="ECO:0000259" key="14">
    <source>
        <dbReference type="PROSITE" id="PS50967"/>
    </source>
</evidence>
<dbReference type="GO" id="GO:0005737">
    <property type="term" value="C:cytoplasm"/>
    <property type="evidence" value="ECO:0007669"/>
    <property type="project" value="TreeGrafter"/>
</dbReference>
<dbReference type="InterPro" id="IPR036388">
    <property type="entry name" value="WH-like_DNA-bd_sf"/>
</dbReference>
<reference evidence="17 18" key="1">
    <citation type="submission" date="2012-04" db="EMBL/GenBank/DDBJ databases">
        <title>The Genome Sequence of Saprolegnia declina VS20.</title>
        <authorList>
            <consortium name="The Broad Institute Genome Sequencing Platform"/>
            <person name="Russ C."/>
            <person name="Nusbaum C."/>
            <person name="Tyler B."/>
            <person name="van West P."/>
            <person name="Dieguez-Uribeondo J."/>
            <person name="de Bruijn I."/>
            <person name="Tripathy S."/>
            <person name="Jiang R."/>
            <person name="Young S.K."/>
            <person name="Zeng Q."/>
            <person name="Gargeya S."/>
            <person name="Fitzgerald M."/>
            <person name="Haas B."/>
            <person name="Abouelleil A."/>
            <person name="Alvarado L."/>
            <person name="Arachchi H.M."/>
            <person name="Berlin A."/>
            <person name="Chapman S.B."/>
            <person name="Goldberg J."/>
            <person name="Griggs A."/>
            <person name="Gujja S."/>
            <person name="Hansen M."/>
            <person name="Howarth C."/>
            <person name="Imamovic A."/>
            <person name="Larimer J."/>
            <person name="McCowen C."/>
            <person name="Montmayeur A."/>
            <person name="Murphy C."/>
            <person name="Neiman D."/>
            <person name="Pearson M."/>
            <person name="Priest M."/>
            <person name="Roberts A."/>
            <person name="Saif S."/>
            <person name="Shea T."/>
            <person name="Sisk P."/>
            <person name="Sykes S."/>
            <person name="Wortman J."/>
            <person name="Nusbaum C."/>
            <person name="Birren B."/>
        </authorList>
    </citation>
    <scope>NUCLEOTIDE SEQUENCE [LARGE SCALE GENOMIC DNA]</scope>
    <source>
        <strain evidence="17 18">VS20</strain>
    </source>
</reference>
<keyword evidence="8" id="KW-0413">Isomerase</keyword>
<dbReference type="SUPFAM" id="SSF47819">
    <property type="entry name" value="HRDC-like"/>
    <property type="match status" value="1"/>
</dbReference>
<dbReference type="GO" id="GO:0006260">
    <property type="term" value="P:DNA replication"/>
    <property type="evidence" value="ECO:0007669"/>
    <property type="project" value="InterPro"/>
</dbReference>
<dbReference type="PROSITE" id="PS51194">
    <property type="entry name" value="HELICASE_CTER"/>
    <property type="match status" value="1"/>
</dbReference>
<evidence type="ECO:0000256" key="9">
    <source>
        <dbReference type="ARBA" id="ARBA00023242"/>
    </source>
</evidence>
<dbReference type="GO" id="GO:0005694">
    <property type="term" value="C:chromosome"/>
    <property type="evidence" value="ECO:0007669"/>
    <property type="project" value="TreeGrafter"/>
</dbReference>
<protein>
    <recommendedName>
        <fullName evidence="11">DNA 3'-5' helicase</fullName>
        <ecNumber evidence="11">5.6.2.4</ecNumber>
    </recommendedName>
</protein>
<evidence type="ECO:0000313" key="18">
    <source>
        <dbReference type="Proteomes" id="UP000030762"/>
    </source>
</evidence>
<keyword evidence="6" id="KW-0067">ATP-binding</keyword>
<comment type="similarity">
    <text evidence="2">Belongs to the helicase family. RecQ subfamily.</text>
</comment>
<dbReference type="SUPFAM" id="SSF52540">
    <property type="entry name" value="P-loop containing nucleoside triphosphate hydrolases"/>
    <property type="match status" value="1"/>
</dbReference>
<dbReference type="STRING" id="1156394.T0PVE6"/>
<dbReference type="Gene3D" id="1.10.10.10">
    <property type="entry name" value="Winged helix-like DNA-binding domain superfamily/Winged helix DNA-binding domain"/>
    <property type="match status" value="1"/>
</dbReference>
<dbReference type="GO" id="GO:0003677">
    <property type="term" value="F:DNA binding"/>
    <property type="evidence" value="ECO:0007669"/>
    <property type="project" value="UniProtKB-KW"/>
</dbReference>
<feature type="domain" description="Helicase C-terminal" evidence="16">
    <location>
        <begin position="737"/>
        <end position="892"/>
    </location>
</feature>
<dbReference type="RefSeq" id="XP_008620315.1">
    <property type="nucleotide sequence ID" value="XM_008622093.1"/>
</dbReference>
<evidence type="ECO:0000259" key="15">
    <source>
        <dbReference type="PROSITE" id="PS51192"/>
    </source>
</evidence>
<dbReference type="FunFam" id="3.40.50.300:FF:000296">
    <property type="entry name" value="ATP-dependent DNA helicase RecQ"/>
    <property type="match status" value="1"/>
</dbReference>
<dbReference type="SMART" id="SM00341">
    <property type="entry name" value="HRDC"/>
    <property type="match status" value="1"/>
</dbReference>
<dbReference type="InterPro" id="IPR014001">
    <property type="entry name" value="Helicase_ATP-bd"/>
</dbReference>
<proteinExistence type="inferred from homology"/>
<dbReference type="GO" id="GO:0005524">
    <property type="term" value="F:ATP binding"/>
    <property type="evidence" value="ECO:0007669"/>
    <property type="project" value="UniProtKB-KW"/>
</dbReference>
<evidence type="ECO:0000256" key="4">
    <source>
        <dbReference type="ARBA" id="ARBA00022801"/>
    </source>
</evidence>
<evidence type="ECO:0000256" key="12">
    <source>
        <dbReference type="SAM" id="Coils"/>
    </source>
</evidence>